<dbReference type="Pfam" id="PF13855">
    <property type="entry name" value="LRR_8"/>
    <property type="match status" value="1"/>
</dbReference>
<evidence type="ECO:0000259" key="4">
    <source>
        <dbReference type="Pfam" id="PF23598"/>
    </source>
</evidence>
<dbReference type="InterPro" id="IPR001611">
    <property type="entry name" value="Leu-rich_rpt"/>
</dbReference>
<keyword evidence="6" id="KW-1185">Reference proteome</keyword>
<dbReference type="PANTHER" id="PTHR48051">
    <property type="match status" value="1"/>
</dbReference>
<dbReference type="PRINTS" id="PR00019">
    <property type="entry name" value="LEURICHRPT"/>
</dbReference>
<dbReference type="PANTHER" id="PTHR48051:SF1">
    <property type="entry name" value="RAS SUPPRESSOR PROTEIN 1"/>
    <property type="match status" value="1"/>
</dbReference>
<keyword evidence="1" id="KW-0433">Leucine-rich repeat</keyword>
<dbReference type="SMART" id="SM00364">
    <property type="entry name" value="LRR_BAC"/>
    <property type="match status" value="5"/>
</dbReference>
<sequence>MSTVSGIAKVPNVQLPEELTKLNQLHTLIMSDCELTRIPPVVFHLTELKKLDISGNPLGQIPDEISYLRQLRCLIAKHMGLQTIPNQLTNCNRLQVLNLYGNQITTLPEELHKLQRLEQLYLDCRNFIKVVTTHNKQMSKSFGPNLSARTPNLFVQSLPKSLQTVLTDRESEHPGPAEDMNRASRSIIEKIKTLLKKGKMKSLHLPNVIFRLKSIRFLRLEQSSLNVLPENLGVMKLLESLNLAGNYFRQIPSELSGLHRSLKYLDLSDNILADGYNSLPAGFGKQLPNLTHLRMKHMGLREIEPESMVGFKRLRVLDLSENKITSIPDEMNELPELYSLDLSKNRLTELPISVCQLKQLADLNCRRNKISDLPNHLYRLKQIEQAHILEGLSRKGLWIMGNPLHSVPKTVWQTTSTKRLWKFLLNEKRKQTPEQQTIKCIVLGDRSSGRPKLLEQLVKYSHPEGRQANIWQNLTQVSYSPDLLNRPAETGDTLILPPVLISRCRSPNGVPIVFYELEHRPFPSQDDDHIPLFPLVHRHTFDGEALYIVVFDLSRLAFTDIEPEIVKSEFERNIGHHLIQIQMYAPGSVVSLVGIVSSAHRIHDHQLFDKYPKSEKFVRKSLIVQPVSESEDETGSTPSSVTPRDRFSLNEFLMDLANDYVREHVNRTGVENLIPIKILSPVKTMALGLVHTSSGDETFIGIHTPGEFWDDLEKRIYSPLFAHRRYKVPQSWNNLAESLCRDYSEKLLVRVILDNSETPGGPQSLFDQTDVITIKDLNAYGVTEVESCMRHCHTSGYLVWIREHYVLKNTIILQPTSFFRTLSGILCPLTAIIPPVCEAGCGRTDYLQHLTGLNQEQLSTSLQILRAHGTLDHKLLRAILPSVKRGDRTIGEGKSHSDRSARSTHKSRSRHPVKRSSRSTNKSSTRSSRWRPYPSRGKPWNLINPNRAVNDITPSHVANRTIVWLSELFQGKFATPQTSFDLSPCRSFSTHEFTSTSCHLYRHCARAYGDTVN</sequence>
<evidence type="ECO:0000256" key="2">
    <source>
        <dbReference type="ARBA" id="ARBA00022737"/>
    </source>
</evidence>
<dbReference type="Pfam" id="PF23598">
    <property type="entry name" value="LRR_14"/>
    <property type="match status" value="1"/>
</dbReference>
<evidence type="ECO:0000256" key="1">
    <source>
        <dbReference type="ARBA" id="ARBA00022614"/>
    </source>
</evidence>
<organism evidence="5 6">
    <name type="scientific">Fasciolopsis buskii</name>
    <dbReference type="NCBI Taxonomy" id="27845"/>
    <lineage>
        <taxon>Eukaryota</taxon>
        <taxon>Metazoa</taxon>
        <taxon>Spiralia</taxon>
        <taxon>Lophotrochozoa</taxon>
        <taxon>Platyhelminthes</taxon>
        <taxon>Trematoda</taxon>
        <taxon>Digenea</taxon>
        <taxon>Plagiorchiida</taxon>
        <taxon>Echinostomata</taxon>
        <taxon>Echinostomatoidea</taxon>
        <taxon>Fasciolidae</taxon>
        <taxon>Fasciolopsis</taxon>
    </lineage>
</organism>
<accession>A0A8E0RWP0</accession>
<name>A0A8E0RWP0_9TREM</name>
<dbReference type="SUPFAM" id="SSF52058">
    <property type="entry name" value="L domain-like"/>
    <property type="match status" value="1"/>
</dbReference>
<feature type="region of interest" description="Disordered" evidence="3">
    <location>
        <begin position="887"/>
        <end position="940"/>
    </location>
</feature>
<gene>
    <name evidence="5" type="ORF">FBUS_03522</name>
</gene>
<evidence type="ECO:0000256" key="3">
    <source>
        <dbReference type="SAM" id="MobiDB-lite"/>
    </source>
</evidence>
<dbReference type="PROSITE" id="PS51450">
    <property type="entry name" value="LRR"/>
    <property type="match status" value="4"/>
</dbReference>
<reference evidence="5" key="1">
    <citation type="submission" date="2019-05" db="EMBL/GenBank/DDBJ databases">
        <title>Annotation for the trematode Fasciolopsis buski.</title>
        <authorList>
            <person name="Choi Y.-J."/>
        </authorList>
    </citation>
    <scope>NUCLEOTIDE SEQUENCE</scope>
    <source>
        <strain evidence="5">HT</strain>
        <tissue evidence="5">Whole worm</tissue>
    </source>
</reference>
<feature type="compositionally biased region" description="Low complexity" evidence="3">
    <location>
        <begin position="918"/>
        <end position="927"/>
    </location>
</feature>
<evidence type="ECO:0000313" key="6">
    <source>
        <dbReference type="Proteomes" id="UP000728185"/>
    </source>
</evidence>
<dbReference type="Proteomes" id="UP000728185">
    <property type="component" value="Unassembled WGS sequence"/>
</dbReference>
<dbReference type="EMBL" id="LUCM01007280">
    <property type="protein sequence ID" value="KAA0190215.1"/>
    <property type="molecule type" value="Genomic_DNA"/>
</dbReference>
<protein>
    <recommendedName>
        <fullName evidence="4">Disease resistance R13L4/SHOC-2-like LRR domain-containing protein</fullName>
    </recommendedName>
</protein>
<dbReference type="InterPro" id="IPR055414">
    <property type="entry name" value="LRR_R13L4/SHOC2-like"/>
</dbReference>
<dbReference type="AlphaFoldDB" id="A0A8E0RWP0"/>
<dbReference type="InterPro" id="IPR032675">
    <property type="entry name" value="LRR_dom_sf"/>
</dbReference>
<dbReference type="InterPro" id="IPR003591">
    <property type="entry name" value="Leu-rich_rpt_typical-subtyp"/>
</dbReference>
<keyword evidence="2" id="KW-0677">Repeat</keyword>
<dbReference type="InterPro" id="IPR050216">
    <property type="entry name" value="LRR_domain-containing"/>
</dbReference>
<proteinExistence type="predicted"/>
<feature type="compositionally biased region" description="Basic residues" evidence="3">
    <location>
        <begin position="902"/>
        <end position="917"/>
    </location>
</feature>
<evidence type="ECO:0000313" key="5">
    <source>
        <dbReference type="EMBL" id="KAA0190215.1"/>
    </source>
</evidence>
<comment type="caution">
    <text evidence="5">The sequence shown here is derived from an EMBL/GenBank/DDBJ whole genome shotgun (WGS) entry which is preliminary data.</text>
</comment>
<dbReference type="Pfam" id="PF00560">
    <property type="entry name" value="LRR_1"/>
    <property type="match status" value="1"/>
</dbReference>
<feature type="domain" description="Disease resistance R13L4/SHOC-2-like LRR" evidence="4">
    <location>
        <begin position="17"/>
        <end position="140"/>
    </location>
</feature>
<feature type="compositionally biased region" description="Basic and acidic residues" evidence="3">
    <location>
        <begin position="887"/>
        <end position="901"/>
    </location>
</feature>
<dbReference type="Gene3D" id="3.80.10.10">
    <property type="entry name" value="Ribonuclease Inhibitor"/>
    <property type="match status" value="2"/>
</dbReference>
<dbReference type="GO" id="GO:0005737">
    <property type="term" value="C:cytoplasm"/>
    <property type="evidence" value="ECO:0007669"/>
    <property type="project" value="TreeGrafter"/>
</dbReference>
<dbReference type="OrthoDB" id="6267963at2759"/>
<dbReference type="SMART" id="SM00369">
    <property type="entry name" value="LRR_TYP"/>
    <property type="match status" value="7"/>
</dbReference>